<feature type="transmembrane region" description="Helical" evidence="4">
    <location>
        <begin position="41"/>
        <end position="61"/>
    </location>
</feature>
<evidence type="ECO:0000256" key="2">
    <source>
        <dbReference type="ARBA" id="ARBA00022801"/>
    </source>
</evidence>
<reference evidence="6 7" key="2">
    <citation type="submission" date="2019-05" db="EMBL/GenBank/DDBJ databases">
        <title>Glycomyces buryatensis sp. nov.</title>
        <authorList>
            <person name="Nikitina E."/>
        </authorList>
    </citation>
    <scope>NUCLEOTIDE SEQUENCE [LARGE SCALE GENOMIC DNA]</scope>
    <source>
        <strain evidence="6 7">18</strain>
    </source>
</reference>
<feature type="transmembrane region" description="Helical" evidence="4">
    <location>
        <begin position="6"/>
        <end position="29"/>
    </location>
</feature>
<evidence type="ECO:0000313" key="6">
    <source>
        <dbReference type="EMBL" id="THV40144.1"/>
    </source>
</evidence>
<proteinExistence type="predicted"/>
<dbReference type="EMBL" id="STGY01000057">
    <property type="protein sequence ID" value="THV40144.1"/>
    <property type="molecule type" value="Genomic_DNA"/>
</dbReference>
<dbReference type="GO" id="GO:0009245">
    <property type="term" value="P:lipid A biosynthetic process"/>
    <property type="evidence" value="ECO:0007669"/>
    <property type="project" value="TreeGrafter"/>
</dbReference>
<gene>
    <name evidence="6" type="ORF">FAB82_15720</name>
</gene>
<organism evidence="6 7">
    <name type="scientific">Glycomyces buryatensis</name>
    <dbReference type="NCBI Taxonomy" id="2570927"/>
    <lineage>
        <taxon>Bacteria</taxon>
        <taxon>Bacillati</taxon>
        <taxon>Actinomycetota</taxon>
        <taxon>Actinomycetes</taxon>
        <taxon>Glycomycetales</taxon>
        <taxon>Glycomycetaceae</taxon>
        <taxon>Glycomyces</taxon>
    </lineage>
</organism>
<evidence type="ECO:0000256" key="4">
    <source>
        <dbReference type="SAM" id="Phobius"/>
    </source>
</evidence>
<evidence type="ECO:0000313" key="7">
    <source>
        <dbReference type="Proteomes" id="UP000308760"/>
    </source>
</evidence>
<protein>
    <submittedName>
        <fullName evidence="6">Metallophosphoesterase</fullName>
    </submittedName>
</protein>
<keyword evidence="7" id="KW-1185">Reference proteome</keyword>
<keyword evidence="1" id="KW-0479">Metal-binding</keyword>
<feature type="transmembrane region" description="Helical" evidence="4">
    <location>
        <begin position="73"/>
        <end position="94"/>
    </location>
</feature>
<feature type="domain" description="Calcineurin-like phosphoesterase" evidence="5">
    <location>
        <begin position="241"/>
        <end position="406"/>
    </location>
</feature>
<dbReference type="OrthoDB" id="9780884at2"/>
<dbReference type="PANTHER" id="PTHR31302">
    <property type="entry name" value="TRANSMEMBRANE PROTEIN WITH METALLOPHOSPHOESTERASE DOMAIN-RELATED"/>
    <property type="match status" value="1"/>
</dbReference>
<keyword evidence="4" id="KW-0472">Membrane</keyword>
<sequence>MEFFWFVVRFLAVTVGFTVLHGYVWWRLFRDTTRPGSRWRPIGAIGLGVLAAFGLAARFFVPSSVPMGTQEFLGWPGWIWFGIFMYLLGFLVVAEPLRWWLLRRHRNAENAETTLRAEPPMASAVPAEPPKAGTQFAPEPVAALAGTGPQESGIDPAAEPAAAESKPPPRKPDPVTTVPPESNAGSGPTRRRFVSRAIGLGVAVAATATTGYGLIEGYRTPTLKDVAVPISRLDRTFDGYRIAVVGDTHLSAIRGRGYCERVVDQINRTQPDLIAFVGDLASGEADQLRDATEPLARLASRDGAYFVAGNAEHYVGADSWYERVEELGMIPLPNTRVELPGFDLAGVNDLIVEQRHLTDEVGPDLEAALADRDPERASVLMAHQPDFVVRAVDWGVDLQLSGHTHGGQMWPIHILTRMRDLQVSGMGQYGDTRLYVTNGAGTNGPPMRVAAPPDITVMTLRSTKA</sequence>
<dbReference type="InterPro" id="IPR029052">
    <property type="entry name" value="Metallo-depent_PP-like"/>
</dbReference>
<dbReference type="Gene3D" id="3.60.21.10">
    <property type="match status" value="1"/>
</dbReference>
<dbReference type="InterPro" id="IPR051158">
    <property type="entry name" value="Metallophosphoesterase_sf"/>
</dbReference>
<feature type="transmembrane region" description="Helical" evidence="4">
    <location>
        <begin position="197"/>
        <end position="215"/>
    </location>
</feature>
<dbReference type="GO" id="GO:0008758">
    <property type="term" value="F:UDP-2,3-diacylglucosamine hydrolase activity"/>
    <property type="evidence" value="ECO:0007669"/>
    <property type="project" value="TreeGrafter"/>
</dbReference>
<dbReference type="CDD" id="cd07385">
    <property type="entry name" value="MPP_YkuE_C"/>
    <property type="match status" value="1"/>
</dbReference>
<feature type="region of interest" description="Disordered" evidence="3">
    <location>
        <begin position="113"/>
        <end position="191"/>
    </location>
</feature>
<name>A0A4S8QHI0_9ACTN</name>
<comment type="caution">
    <text evidence="6">The sequence shown here is derived from an EMBL/GenBank/DDBJ whole genome shotgun (WGS) entry which is preliminary data.</text>
</comment>
<dbReference type="SUPFAM" id="SSF56300">
    <property type="entry name" value="Metallo-dependent phosphatases"/>
    <property type="match status" value="1"/>
</dbReference>
<evidence type="ECO:0000256" key="3">
    <source>
        <dbReference type="SAM" id="MobiDB-lite"/>
    </source>
</evidence>
<reference evidence="7" key="1">
    <citation type="submission" date="2019-04" db="EMBL/GenBank/DDBJ databases">
        <title>Nocardioides xinjiangensis sp. nov.</title>
        <authorList>
            <person name="Liu S."/>
        </authorList>
    </citation>
    <scope>NUCLEOTIDE SEQUENCE [LARGE SCALE GENOMIC DNA]</scope>
    <source>
        <strain evidence="7">18</strain>
    </source>
</reference>
<dbReference type="GO" id="GO:0016020">
    <property type="term" value="C:membrane"/>
    <property type="evidence" value="ECO:0007669"/>
    <property type="project" value="GOC"/>
</dbReference>
<feature type="compositionally biased region" description="Low complexity" evidence="3">
    <location>
        <begin position="156"/>
        <end position="165"/>
    </location>
</feature>
<dbReference type="Pfam" id="PF00149">
    <property type="entry name" value="Metallophos"/>
    <property type="match status" value="1"/>
</dbReference>
<dbReference type="InterPro" id="IPR004843">
    <property type="entry name" value="Calcineurin-like_PHP"/>
</dbReference>
<keyword evidence="4" id="KW-0812">Transmembrane</keyword>
<evidence type="ECO:0000256" key="1">
    <source>
        <dbReference type="ARBA" id="ARBA00022723"/>
    </source>
</evidence>
<dbReference type="AlphaFoldDB" id="A0A4S8QHI0"/>
<accession>A0A4S8QHI0</accession>
<keyword evidence="4" id="KW-1133">Transmembrane helix</keyword>
<dbReference type="GO" id="GO:0046872">
    <property type="term" value="F:metal ion binding"/>
    <property type="evidence" value="ECO:0007669"/>
    <property type="project" value="UniProtKB-KW"/>
</dbReference>
<dbReference type="PANTHER" id="PTHR31302:SF31">
    <property type="entry name" value="PHOSPHODIESTERASE YAEI"/>
    <property type="match status" value="1"/>
</dbReference>
<evidence type="ECO:0000259" key="5">
    <source>
        <dbReference type="Pfam" id="PF00149"/>
    </source>
</evidence>
<dbReference type="RefSeq" id="WP_136535489.1">
    <property type="nucleotide sequence ID" value="NZ_STGY01000057.1"/>
</dbReference>
<dbReference type="Proteomes" id="UP000308760">
    <property type="component" value="Unassembled WGS sequence"/>
</dbReference>
<keyword evidence="2" id="KW-0378">Hydrolase</keyword>